<dbReference type="EMBL" id="KV407456">
    <property type="protein sequence ID" value="KZF24328.1"/>
    <property type="molecule type" value="Genomic_DNA"/>
</dbReference>
<evidence type="ECO:0008006" key="3">
    <source>
        <dbReference type="Google" id="ProtNLM"/>
    </source>
</evidence>
<dbReference type="OrthoDB" id="3546279at2759"/>
<dbReference type="GO" id="GO:0000981">
    <property type="term" value="F:DNA-binding transcription factor activity, RNA polymerase II-specific"/>
    <property type="evidence" value="ECO:0007669"/>
    <property type="project" value="TreeGrafter"/>
</dbReference>
<keyword evidence="2" id="KW-1185">Reference proteome</keyword>
<dbReference type="RefSeq" id="XP_018189883.1">
    <property type="nucleotide sequence ID" value="XM_018336993.1"/>
</dbReference>
<dbReference type="Pfam" id="PF11951">
    <property type="entry name" value="Fungal_trans_2"/>
    <property type="match status" value="1"/>
</dbReference>
<dbReference type="InterPro" id="IPR052400">
    <property type="entry name" value="Zn2-C6_fungal_TF"/>
</dbReference>
<dbReference type="AlphaFoldDB" id="A0A165I3K6"/>
<accession>A0A165I3K6</accession>
<gene>
    <name evidence="1" type="ORF">L228DRAFT_94515</name>
</gene>
<evidence type="ECO:0000313" key="1">
    <source>
        <dbReference type="EMBL" id="KZF24328.1"/>
    </source>
</evidence>
<dbReference type="OMA" id="WMGEWGA"/>
<evidence type="ECO:0000313" key="2">
    <source>
        <dbReference type="Proteomes" id="UP000076632"/>
    </source>
</evidence>
<organism evidence="1 2">
    <name type="scientific">Xylona heveae (strain CBS 132557 / TC161)</name>
    <dbReference type="NCBI Taxonomy" id="1328760"/>
    <lineage>
        <taxon>Eukaryota</taxon>
        <taxon>Fungi</taxon>
        <taxon>Dikarya</taxon>
        <taxon>Ascomycota</taxon>
        <taxon>Pezizomycotina</taxon>
        <taxon>Xylonomycetes</taxon>
        <taxon>Xylonales</taxon>
        <taxon>Xylonaceae</taxon>
        <taxon>Xylona</taxon>
    </lineage>
</organism>
<proteinExistence type="predicted"/>
<sequence>MENARQPFPSPKPTEKASSLAKLVPYMALENDNLLYSVFALSATHILREGQNTELLTARHNYMGLALREQRNAVANLNKHNADAVCFSSTIMLIQAFAMLHERIVEPYSPPMDWLRLGRGAGTVFELLLDNLEALEGADASKFMLLVRGPPLLDDDDELFSEENRAPFLHLLEDSENLGQEIDGLWNSDIQRAYETTLSYIGSIHRAIERDEPSISVCRRLMAFPIRIPKLFIDLVEEQRPRALVILAHFFALTNHVNGIWWLANTPQREIRGVYRALPAEWKHHMHWSLSVVGLTSPGGFSH</sequence>
<dbReference type="GeneID" id="28902130"/>
<dbReference type="Proteomes" id="UP000076632">
    <property type="component" value="Unassembled WGS sequence"/>
</dbReference>
<dbReference type="InterPro" id="IPR021858">
    <property type="entry name" value="Fun_TF"/>
</dbReference>
<protein>
    <recommendedName>
        <fullName evidence="3">C6 transcription factor</fullName>
    </recommendedName>
</protein>
<dbReference type="PANTHER" id="PTHR47657:SF14">
    <property type="entry name" value="ZN(2)-C6 FUNGAL-TYPE DOMAIN-CONTAINING PROTEIN"/>
    <property type="match status" value="1"/>
</dbReference>
<dbReference type="STRING" id="1328760.A0A165I3K6"/>
<dbReference type="PANTHER" id="PTHR47657">
    <property type="entry name" value="STEROL REGULATORY ELEMENT-BINDING PROTEIN ECM22"/>
    <property type="match status" value="1"/>
</dbReference>
<name>A0A165I3K6_XYLHT</name>
<dbReference type="InParanoid" id="A0A165I3K6"/>
<reference evidence="1 2" key="1">
    <citation type="journal article" date="2016" name="Fungal Biol.">
        <title>The genome of Xylona heveae provides a window into fungal endophytism.</title>
        <authorList>
            <person name="Gazis R."/>
            <person name="Kuo A."/>
            <person name="Riley R."/>
            <person name="LaButti K."/>
            <person name="Lipzen A."/>
            <person name="Lin J."/>
            <person name="Amirebrahimi M."/>
            <person name="Hesse C.N."/>
            <person name="Spatafora J.W."/>
            <person name="Henrissat B."/>
            <person name="Hainaut M."/>
            <person name="Grigoriev I.V."/>
            <person name="Hibbett D.S."/>
        </authorList>
    </citation>
    <scope>NUCLEOTIDE SEQUENCE [LARGE SCALE GENOMIC DNA]</scope>
    <source>
        <strain evidence="1 2">TC161</strain>
    </source>
</reference>